<dbReference type="InterPro" id="IPR015191">
    <property type="entry name" value="SelB_WHD4"/>
</dbReference>
<dbReference type="NCBIfam" id="TIGR00231">
    <property type="entry name" value="small_GTP"/>
    <property type="match status" value="1"/>
</dbReference>
<dbReference type="Gene3D" id="2.40.30.10">
    <property type="entry name" value="Translation factors"/>
    <property type="match status" value="1"/>
</dbReference>
<dbReference type="GO" id="GO:0005525">
    <property type="term" value="F:GTP binding"/>
    <property type="evidence" value="ECO:0007669"/>
    <property type="project" value="InterPro"/>
</dbReference>
<dbReference type="PANTHER" id="PTHR43721:SF22">
    <property type="entry name" value="ELONGATION FACTOR TU, MITOCHONDRIAL"/>
    <property type="match status" value="1"/>
</dbReference>
<dbReference type="GO" id="GO:0003746">
    <property type="term" value="F:translation elongation factor activity"/>
    <property type="evidence" value="ECO:0007669"/>
    <property type="project" value="UniProtKB-KW"/>
</dbReference>
<accession>A0A3B0QTM8</accession>
<proteinExistence type="predicted"/>
<protein>
    <recommendedName>
        <fullName evidence="2">Selenocysteine-specific elongation factor</fullName>
    </recommendedName>
    <alternativeName>
        <fullName evidence="6">SelB translation factor</fullName>
    </alternativeName>
</protein>
<dbReference type="Gene3D" id="1.10.10.10">
    <property type="entry name" value="Winged helix-like DNA-binding domain superfamily/Winged helix DNA-binding domain"/>
    <property type="match status" value="1"/>
</dbReference>
<evidence type="ECO:0000313" key="8">
    <source>
        <dbReference type="EMBL" id="VAV83592.1"/>
    </source>
</evidence>
<dbReference type="InterPro" id="IPR050055">
    <property type="entry name" value="EF-Tu_GTPase"/>
</dbReference>
<dbReference type="Gene3D" id="1.10.10.2770">
    <property type="match status" value="1"/>
</dbReference>
<dbReference type="SUPFAM" id="SSF52540">
    <property type="entry name" value="P-loop containing nucleoside triphosphate hydrolases"/>
    <property type="match status" value="1"/>
</dbReference>
<dbReference type="Pfam" id="PF00009">
    <property type="entry name" value="GTP_EFTU"/>
    <property type="match status" value="1"/>
</dbReference>
<dbReference type="InterPro" id="IPR004161">
    <property type="entry name" value="EFTu-like_2"/>
</dbReference>
<dbReference type="AlphaFoldDB" id="A0A3B0QTM8"/>
<gene>
    <name evidence="8" type="ORF">MNBD_DELTA01-2103</name>
</gene>
<dbReference type="InterPro" id="IPR009000">
    <property type="entry name" value="Transl_B-barrel_sf"/>
</dbReference>
<dbReference type="EMBL" id="UOEA01000043">
    <property type="protein sequence ID" value="VAV83592.1"/>
    <property type="molecule type" value="Genomic_DNA"/>
</dbReference>
<keyword evidence="3" id="KW-0963">Cytoplasm</keyword>
<dbReference type="GO" id="GO:0003723">
    <property type="term" value="F:RNA binding"/>
    <property type="evidence" value="ECO:0007669"/>
    <property type="project" value="InterPro"/>
</dbReference>
<dbReference type="GO" id="GO:0003924">
    <property type="term" value="F:GTPase activity"/>
    <property type="evidence" value="ECO:0007669"/>
    <property type="project" value="InterPro"/>
</dbReference>
<dbReference type="SUPFAM" id="SSF46785">
    <property type="entry name" value="Winged helix' DNA-binding domain"/>
    <property type="match status" value="1"/>
</dbReference>
<dbReference type="PANTHER" id="PTHR43721">
    <property type="entry name" value="ELONGATION FACTOR TU-RELATED"/>
    <property type="match status" value="1"/>
</dbReference>
<dbReference type="InterPro" id="IPR004535">
    <property type="entry name" value="Transl_elong_SelB"/>
</dbReference>
<dbReference type="Pfam" id="PF09107">
    <property type="entry name" value="WHD_3rd_SelB"/>
    <property type="match status" value="1"/>
</dbReference>
<dbReference type="PRINTS" id="PR00315">
    <property type="entry name" value="ELONGATNFCT"/>
</dbReference>
<organism evidence="8">
    <name type="scientific">hydrothermal vent metagenome</name>
    <dbReference type="NCBI Taxonomy" id="652676"/>
    <lineage>
        <taxon>unclassified sequences</taxon>
        <taxon>metagenomes</taxon>
        <taxon>ecological metagenomes</taxon>
    </lineage>
</organism>
<comment type="function">
    <text evidence="5">Translation factor necessary for the incorporation of selenocysteine into proteins. It probably replaces EF-Tu for the insertion of selenocysteine directed by the UGA codon. SelB binds GTP and GDP.</text>
</comment>
<dbReference type="InterPro" id="IPR036390">
    <property type="entry name" value="WH_DNA-bd_sf"/>
</dbReference>
<dbReference type="InterPro" id="IPR027417">
    <property type="entry name" value="P-loop_NTPase"/>
</dbReference>
<keyword evidence="8" id="KW-0251">Elongation factor</keyword>
<dbReference type="SUPFAM" id="SSF50447">
    <property type="entry name" value="Translation proteins"/>
    <property type="match status" value="1"/>
</dbReference>
<dbReference type="PROSITE" id="PS51722">
    <property type="entry name" value="G_TR_2"/>
    <property type="match status" value="1"/>
</dbReference>
<dbReference type="Pfam" id="PF03144">
    <property type="entry name" value="GTP_EFTU_D2"/>
    <property type="match status" value="1"/>
</dbReference>
<sequence>MQKRYYIIGTAGHVDHGKTALVGALTGMDTDRLAEEKKRGLSIELGFAYWKMADGNTAAFIDVPGHERFIRAMLSGVSSIDLALFCVAADDGVMPQTREHLDILHLLGVARAVFVITKTDIAATERVAEVRAEIEALTRGTSLAGAPVAQVSVHKGEGVEALKARLTDELGSVPLRGRSGLLRLPVDRVFSVKGHGAVITGTVVSGCLRVGDELSLFSGGERHTRCLRVRGIESHNEKVETASEGQRAAVNLTGLSHNEISRGSVLVSSHYCGGAVTKLDCVVELPPSHRFILKDRCRLKLYHLASQRDVTFQIKGGSKVAKAAAGAGKACRLYGRLHFSVPLLALRGDSFILRDPSIGRTVAGGRVLMPYPSQSLTPALKGLDLEALAGGALAAHITRMVQRSGYLLQSAGLGAILNMEASELASLIKASGALGFFKDNIVVLEDLHCVEEAVLEVVGAHHAASPADPGMRPENFRAGVEKAIGHGPAIAIVDGLLKDGFIGDMVERGLLRRSGPFVALPTHRAELSGPDKELDSALMAFFNAGIKSALMADILKLPFARKDIERGLAAIIERGDGVKLKDKVYLGGAALARARELLEAHLKEKGSIKVADMRDLLGCGRRLAIEILEYFDKERITLRKGDERVLR</sequence>
<keyword evidence="4" id="KW-0648">Protein biosynthesis</keyword>
<reference evidence="8" key="1">
    <citation type="submission" date="2018-06" db="EMBL/GenBank/DDBJ databases">
        <authorList>
            <person name="Zhirakovskaya E."/>
        </authorList>
    </citation>
    <scope>NUCLEOTIDE SEQUENCE</scope>
</reference>
<dbReference type="Gene3D" id="3.40.50.300">
    <property type="entry name" value="P-loop containing nucleotide triphosphate hydrolases"/>
    <property type="match status" value="1"/>
</dbReference>
<dbReference type="GO" id="GO:0005737">
    <property type="term" value="C:cytoplasm"/>
    <property type="evidence" value="ECO:0007669"/>
    <property type="project" value="UniProtKB-SubCell"/>
</dbReference>
<dbReference type="CDD" id="cd04171">
    <property type="entry name" value="SelB"/>
    <property type="match status" value="1"/>
</dbReference>
<dbReference type="NCBIfam" id="TIGR00475">
    <property type="entry name" value="selB"/>
    <property type="match status" value="1"/>
</dbReference>
<evidence type="ECO:0000259" key="7">
    <source>
        <dbReference type="PROSITE" id="PS51722"/>
    </source>
</evidence>
<dbReference type="CDD" id="cd03696">
    <property type="entry name" value="SelB_II"/>
    <property type="match status" value="1"/>
</dbReference>
<evidence type="ECO:0000256" key="2">
    <source>
        <dbReference type="ARBA" id="ARBA00015953"/>
    </source>
</evidence>
<name>A0A3B0QTM8_9ZZZZ</name>
<feature type="domain" description="Tr-type G" evidence="7">
    <location>
        <begin position="3"/>
        <end position="175"/>
    </location>
</feature>
<evidence type="ECO:0000256" key="5">
    <source>
        <dbReference type="ARBA" id="ARBA00025526"/>
    </source>
</evidence>
<dbReference type="InterPro" id="IPR005225">
    <property type="entry name" value="Small_GTP-bd"/>
</dbReference>
<dbReference type="InterPro" id="IPR000795">
    <property type="entry name" value="T_Tr_GTP-bd_dom"/>
</dbReference>
<dbReference type="GO" id="GO:0001514">
    <property type="term" value="P:selenocysteine incorporation"/>
    <property type="evidence" value="ECO:0007669"/>
    <property type="project" value="InterPro"/>
</dbReference>
<comment type="subcellular location">
    <subcellularLocation>
        <location evidence="1">Cytoplasm</location>
    </subcellularLocation>
</comment>
<evidence type="ECO:0000256" key="3">
    <source>
        <dbReference type="ARBA" id="ARBA00022490"/>
    </source>
</evidence>
<dbReference type="InterPro" id="IPR036388">
    <property type="entry name" value="WH-like_DNA-bd_sf"/>
</dbReference>
<evidence type="ECO:0000256" key="4">
    <source>
        <dbReference type="ARBA" id="ARBA00022917"/>
    </source>
</evidence>
<evidence type="ECO:0000256" key="6">
    <source>
        <dbReference type="ARBA" id="ARBA00031615"/>
    </source>
</evidence>
<evidence type="ECO:0000256" key="1">
    <source>
        <dbReference type="ARBA" id="ARBA00004496"/>
    </source>
</evidence>